<sequence>MFNKKFKPLVLLVVGVILFSLTINVQANTKKLSGIDRYATSAEIVLDNWEESFHAILVYGEDFSDALSAVPLTKKYCSGPQNAAILLTERDYIPKDTLDVIRKLHVNDITIIGGTGVISLSVENQLNALGINTNRLSGLDKYETNIIIANQLDNVSEIAIVTGEDFADALSVAPIAANKNMPIIFVPHNEIPDVVKEYIKLHKITRSYVIGVGSSLDESIVSELPNVEQINGKDKYQRNLAVIDKFKSELNVDAIYLTSGENYADGLSGAAAATNNCNPLLLVGEDSISQKAYLNSNLITDYNVVVLGGTISEAAIIGSDNIDYEEKKIINITNIKSDGITKIIFYDGSGRNKPLTVEDKQKIREFFVYLDGYLIKKAKNPELSVGWIHKAKFYINDKEVMNIAFVDPMIINTKDYYDIIKGNLDTDKIDKYLKSIDPGYIYHN</sequence>
<reference evidence="1" key="1">
    <citation type="submission" date="2022-05" db="EMBL/GenBank/DDBJ databases">
        <title>Expanded diversity of anoxic marine methylotrophy in a Black Sea sulfate reducing microorganism.</title>
        <authorList>
            <person name="Fischer P.Q."/>
            <person name="Stams A.J.M."/>
            <person name="Villanueva L."/>
            <person name="Sousa D.Z."/>
        </authorList>
    </citation>
    <scope>NUCLEOTIDE SEQUENCE</scope>
    <source>
        <strain evidence="1">P130</strain>
    </source>
</reference>
<evidence type="ECO:0000313" key="2">
    <source>
        <dbReference type="Proteomes" id="UP001176021"/>
    </source>
</evidence>
<name>A0ABT8QIY9_9FIRM</name>
<keyword evidence="2" id="KW-1185">Reference proteome</keyword>
<proteinExistence type="predicted"/>
<dbReference type="EMBL" id="JAMJEV010000001">
    <property type="protein sequence ID" value="MDO0821277.1"/>
    <property type="molecule type" value="Genomic_DNA"/>
</dbReference>
<dbReference type="Gene3D" id="3.40.50.12090">
    <property type="match status" value="2"/>
</dbReference>
<dbReference type="RefSeq" id="WP_301997380.1">
    <property type="nucleotide sequence ID" value="NZ_JAMJEV010000001.1"/>
</dbReference>
<gene>
    <name evidence="1" type="ORF">M8H41_00165</name>
</gene>
<dbReference type="InterPro" id="IPR051922">
    <property type="entry name" value="Bact_Sporulation_Assoc"/>
</dbReference>
<comment type="caution">
    <text evidence="1">The sequence shown here is derived from an EMBL/GenBank/DDBJ whole genome shotgun (WGS) entry which is preliminary data.</text>
</comment>
<dbReference type="Pfam" id="PF04122">
    <property type="entry name" value="CW_binding_2"/>
    <property type="match status" value="3"/>
</dbReference>
<dbReference type="Proteomes" id="UP001176021">
    <property type="component" value="Unassembled WGS sequence"/>
</dbReference>
<dbReference type="PANTHER" id="PTHR30032">
    <property type="entry name" value="N-ACETYLMURAMOYL-L-ALANINE AMIDASE-RELATED"/>
    <property type="match status" value="1"/>
</dbReference>
<accession>A0ABT8QIY9</accession>
<organism evidence="1 2">
    <name type="scientific">Desulfosporosinus nitroreducens</name>
    <dbReference type="NCBI Taxonomy" id="2018668"/>
    <lineage>
        <taxon>Bacteria</taxon>
        <taxon>Bacillati</taxon>
        <taxon>Bacillota</taxon>
        <taxon>Clostridia</taxon>
        <taxon>Eubacteriales</taxon>
        <taxon>Desulfitobacteriaceae</taxon>
        <taxon>Desulfosporosinus</taxon>
    </lineage>
</organism>
<dbReference type="PANTHER" id="PTHR30032:SF8">
    <property type="entry name" value="GERMINATION-SPECIFIC N-ACETYLMURAMOYL-L-ALANINE AMIDASE"/>
    <property type="match status" value="1"/>
</dbReference>
<protein>
    <submittedName>
        <fullName evidence="1">Cell wall-binding repeat-containing protein</fullName>
    </submittedName>
</protein>
<evidence type="ECO:0000313" key="1">
    <source>
        <dbReference type="EMBL" id="MDO0821277.1"/>
    </source>
</evidence>
<dbReference type="InterPro" id="IPR007253">
    <property type="entry name" value="Cell_wall-bd_2"/>
</dbReference>